<evidence type="ECO:0000256" key="2">
    <source>
        <dbReference type="ARBA" id="ARBA00006275"/>
    </source>
</evidence>
<evidence type="ECO:0000256" key="3">
    <source>
        <dbReference type="ARBA" id="ARBA00022729"/>
    </source>
</evidence>
<proteinExistence type="inferred from homology"/>
<keyword evidence="4" id="KW-0472">Membrane</keyword>
<dbReference type="Proteomes" id="UP001597011">
    <property type="component" value="Unassembled WGS sequence"/>
</dbReference>
<protein>
    <submittedName>
        <fullName evidence="9">RagB/SusD family nutrient uptake outer membrane protein</fullName>
    </submittedName>
</protein>
<evidence type="ECO:0000313" key="10">
    <source>
        <dbReference type="Proteomes" id="UP001597011"/>
    </source>
</evidence>
<dbReference type="Gene3D" id="1.25.40.390">
    <property type="match status" value="1"/>
</dbReference>
<accession>A0ABW3BNB7</accession>
<evidence type="ECO:0000256" key="1">
    <source>
        <dbReference type="ARBA" id="ARBA00004442"/>
    </source>
</evidence>
<organism evidence="9 10">
    <name type="scientific">Mariniflexile aquimaris</name>
    <dbReference type="NCBI Taxonomy" id="881009"/>
    <lineage>
        <taxon>Bacteria</taxon>
        <taxon>Pseudomonadati</taxon>
        <taxon>Bacteroidota</taxon>
        <taxon>Flavobacteriia</taxon>
        <taxon>Flavobacteriales</taxon>
        <taxon>Flavobacteriaceae</taxon>
        <taxon>Mariniflexile</taxon>
    </lineage>
</organism>
<feature type="signal peptide" evidence="6">
    <location>
        <begin position="1"/>
        <end position="21"/>
    </location>
</feature>
<feature type="chain" id="PRO_5046322116" evidence="6">
    <location>
        <begin position="22"/>
        <end position="495"/>
    </location>
</feature>
<gene>
    <name evidence="9" type="ORF">ACFQ0I_00295</name>
</gene>
<evidence type="ECO:0000259" key="7">
    <source>
        <dbReference type="Pfam" id="PF07980"/>
    </source>
</evidence>
<evidence type="ECO:0000256" key="6">
    <source>
        <dbReference type="SAM" id="SignalP"/>
    </source>
</evidence>
<feature type="domain" description="SusD-like N-terminal" evidence="8">
    <location>
        <begin position="97"/>
        <end position="242"/>
    </location>
</feature>
<evidence type="ECO:0000259" key="8">
    <source>
        <dbReference type="Pfam" id="PF14322"/>
    </source>
</evidence>
<dbReference type="RefSeq" id="WP_379938317.1">
    <property type="nucleotide sequence ID" value="NZ_JBHTIB010000002.1"/>
</dbReference>
<name>A0ABW3BNB7_9FLAO</name>
<dbReference type="InterPro" id="IPR011990">
    <property type="entry name" value="TPR-like_helical_dom_sf"/>
</dbReference>
<keyword evidence="3 6" id="KW-0732">Signal</keyword>
<keyword evidence="10" id="KW-1185">Reference proteome</keyword>
<dbReference type="EMBL" id="JBHTIB010000002">
    <property type="protein sequence ID" value="MFD0834185.1"/>
    <property type="molecule type" value="Genomic_DNA"/>
</dbReference>
<dbReference type="Pfam" id="PF14322">
    <property type="entry name" value="SusD-like_3"/>
    <property type="match status" value="1"/>
</dbReference>
<dbReference type="SUPFAM" id="SSF48452">
    <property type="entry name" value="TPR-like"/>
    <property type="match status" value="1"/>
</dbReference>
<evidence type="ECO:0000256" key="5">
    <source>
        <dbReference type="ARBA" id="ARBA00023237"/>
    </source>
</evidence>
<feature type="domain" description="RagB/SusD" evidence="7">
    <location>
        <begin position="347"/>
        <end position="455"/>
    </location>
</feature>
<dbReference type="Pfam" id="PF07980">
    <property type="entry name" value="SusD_RagB"/>
    <property type="match status" value="1"/>
</dbReference>
<dbReference type="PROSITE" id="PS51257">
    <property type="entry name" value="PROKAR_LIPOPROTEIN"/>
    <property type="match status" value="1"/>
</dbReference>
<comment type="subcellular location">
    <subcellularLocation>
        <location evidence="1">Cell outer membrane</location>
    </subcellularLocation>
</comment>
<reference evidence="10" key="1">
    <citation type="journal article" date="2019" name="Int. J. Syst. Evol. Microbiol.">
        <title>The Global Catalogue of Microorganisms (GCM) 10K type strain sequencing project: providing services to taxonomists for standard genome sequencing and annotation.</title>
        <authorList>
            <consortium name="The Broad Institute Genomics Platform"/>
            <consortium name="The Broad Institute Genome Sequencing Center for Infectious Disease"/>
            <person name="Wu L."/>
            <person name="Ma J."/>
        </authorList>
    </citation>
    <scope>NUCLEOTIDE SEQUENCE [LARGE SCALE GENOMIC DNA]</scope>
    <source>
        <strain evidence="10">CCUG 60529</strain>
    </source>
</reference>
<dbReference type="InterPro" id="IPR033985">
    <property type="entry name" value="SusD-like_N"/>
</dbReference>
<sequence length="495" mass="55103">MKNIIKLTLMAAIASFTFSCGEDFLDKQPSEFLTTDQIGDAASRNPDVIAGTMNGIYALMFETETGGTTGHDDFGQKAYDIFGDFLSSDVALSVSTYGWYRASITEYQCTQDYTFTDNYQVWRYYYRIIRSANTVIDALGGNDVTPELAENKYIMGQAKAIRAHSYFYLAQYFQKSYNPSEAILPLYDDLLDQNGPKVPASEIYALIESDLLTAIDLLDGFNRSAKSQINKDVARGILAYVYGAMGKDPEVKTLTAEIIATGAFPIMDSTEVLGGFNDLSTPGWMWGVDLTTDNEIGLVSWWGQMDYFSYSYAGYGDSKAIDAGLYAQIPANDVRKGQFYTGATPVNQYLQPLNKFYEAARVPRGSSTTITSDLLYMRISEIYLLHAEACAKTSDPTGARTSLKALLAKRIPDASYVDALSGQALLDEIYLQMRIELWGEGKTYLNMKRNKKSATRGANHLSFVGVTIPYNDERMTFEIPEAEILYNPFISTQNE</sequence>
<keyword evidence="5" id="KW-0998">Cell outer membrane</keyword>
<dbReference type="InterPro" id="IPR012944">
    <property type="entry name" value="SusD_RagB_dom"/>
</dbReference>
<comment type="caution">
    <text evidence="9">The sequence shown here is derived from an EMBL/GenBank/DDBJ whole genome shotgun (WGS) entry which is preliminary data.</text>
</comment>
<evidence type="ECO:0000313" key="9">
    <source>
        <dbReference type="EMBL" id="MFD0834185.1"/>
    </source>
</evidence>
<comment type="similarity">
    <text evidence="2">Belongs to the SusD family.</text>
</comment>
<evidence type="ECO:0000256" key="4">
    <source>
        <dbReference type="ARBA" id="ARBA00023136"/>
    </source>
</evidence>